<dbReference type="InterPro" id="IPR010809">
    <property type="entry name" value="FliD_C"/>
</dbReference>
<dbReference type="OrthoDB" id="9810816at2"/>
<dbReference type="InterPro" id="IPR010810">
    <property type="entry name" value="Flagellin_hook_IN_motif"/>
</dbReference>
<dbReference type="GO" id="GO:0009421">
    <property type="term" value="C:bacterial-type flagellum filament cap"/>
    <property type="evidence" value="ECO:0007669"/>
    <property type="project" value="InterPro"/>
</dbReference>
<dbReference type="EMBL" id="SLXH01000033">
    <property type="protein sequence ID" value="TCP13540.1"/>
    <property type="molecule type" value="Genomic_DNA"/>
</dbReference>
<sequence>MATLSSPGIGTNGLDVKNIISELVKLERRPLAALEVQAVTAKTKISAFGQIKSLVSDLSDAATKLTSVTGWNAVATTSSDSKFVSATAVGGTLATSFTVEVQSLAKAQSTASGSVSGAVGAGKLKIELGSWGATTPGATGTFVPKAGTPIEINVSASDTVSDIASKINGSNAGVTATILTDANGQRLLLRSKETGLESGFQVTAQDIQSGSGTQADPYVYAPADADNTGLSRLSSAQIDTAATQLAANAKAKINGIAVESSTDTFANSVSGVTFKAEQVTDVGKPITITVAKDNSAIQANIEAFVKAYNGINAVLNEATKYDKGAKSAGLLQGDSTVVGLQNALRSAIREAGGSALFKHLSDIGVVQKTSTDPAATAALGGELTLDTSKLNKALNSNAEEVKKFFRGDDATGTEGLAVKVKALATNLLSNDGFFKSKELVLEASLKRNAKDQERVNARVDEFEKRTTARYTALDRQMSTLNGLNAYISQQVTAWNKSSG</sequence>
<evidence type="ECO:0000259" key="6">
    <source>
        <dbReference type="Pfam" id="PF02465"/>
    </source>
</evidence>
<dbReference type="InterPro" id="IPR040026">
    <property type="entry name" value="FliD"/>
</dbReference>
<evidence type="ECO:0000313" key="8">
    <source>
        <dbReference type="EMBL" id="TCP13540.1"/>
    </source>
</evidence>
<dbReference type="GO" id="GO:0071973">
    <property type="term" value="P:bacterial-type flagellum-dependent cell motility"/>
    <property type="evidence" value="ECO:0007669"/>
    <property type="project" value="TreeGrafter"/>
</dbReference>
<proteinExistence type="inferred from homology"/>
<accession>A0A4R2N1W3</accession>
<evidence type="ECO:0000313" key="9">
    <source>
        <dbReference type="Proteomes" id="UP000295182"/>
    </source>
</evidence>
<comment type="caution">
    <text evidence="8">The sequence shown here is derived from an EMBL/GenBank/DDBJ whole genome shotgun (WGS) entry which is preliminary data.</text>
</comment>
<gene>
    <name evidence="8" type="ORF">EV674_13310</name>
</gene>
<evidence type="ECO:0000259" key="7">
    <source>
        <dbReference type="Pfam" id="PF07195"/>
    </source>
</evidence>
<comment type="subcellular location">
    <subcellularLocation>
        <location evidence="5">Secreted</location>
    </subcellularLocation>
    <subcellularLocation>
        <location evidence="5">Bacterial flagellum</location>
    </subcellularLocation>
</comment>
<dbReference type="InterPro" id="IPR003481">
    <property type="entry name" value="FliD_N"/>
</dbReference>
<keyword evidence="3" id="KW-0175">Coiled coil</keyword>
<dbReference type="AlphaFoldDB" id="A0A4R2N1W3"/>
<keyword evidence="8" id="KW-0282">Flagellum</keyword>
<dbReference type="GO" id="GO:0005576">
    <property type="term" value="C:extracellular region"/>
    <property type="evidence" value="ECO:0007669"/>
    <property type="project" value="UniProtKB-SubCell"/>
</dbReference>
<evidence type="ECO:0000256" key="2">
    <source>
        <dbReference type="ARBA" id="ARBA00011255"/>
    </source>
</evidence>
<protein>
    <recommendedName>
        <fullName evidence="5">Flagellar hook-associated protein 2</fullName>
        <shortName evidence="5">HAP2</shortName>
    </recommendedName>
    <alternativeName>
        <fullName evidence="5">Flagellar cap protein</fullName>
    </alternativeName>
</protein>
<comment type="similarity">
    <text evidence="1 5">Belongs to the FliD family.</text>
</comment>
<evidence type="ECO:0000256" key="5">
    <source>
        <dbReference type="RuleBase" id="RU362066"/>
    </source>
</evidence>
<keyword evidence="8" id="KW-0966">Cell projection</keyword>
<name>A0A4R2N1W3_9BURK</name>
<dbReference type="GO" id="GO:0009424">
    <property type="term" value="C:bacterial-type flagellum hook"/>
    <property type="evidence" value="ECO:0007669"/>
    <property type="project" value="UniProtKB-UniRule"/>
</dbReference>
<dbReference type="Proteomes" id="UP000295182">
    <property type="component" value="Unassembled WGS sequence"/>
</dbReference>
<dbReference type="Pfam" id="PF07196">
    <property type="entry name" value="Flagellin_IN"/>
    <property type="match status" value="1"/>
</dbReference>
<dbReference type="PANTHER" id="PTHR30288:SF0">
    <property type="entry name" value="FLAGELLAR HOOK-ASSOCIATED PROTEIN 2"/>
    <property type="match status" value="1"/>
</dbReference>
<feature type="domain" description="Flagellar hook-associated protein 2 N-terminal" evidence="6">
    <location>
        <begin position="13"/>
        <end position="108"/>
    </location>
</feature>
<evidence type="ECO:0000256" key="3">
    <source>
        <dbReference type="ARBA" id="ARBA00023054"/>
    </source>
</evidence>
<organism evidence="8 9">
    <name type="scientific">Simplicispira metamorpha</name>
    <dbReference type="NCBI Taxonomy" id="80881"/>
    <lineage>
        <taxon>Bacteria</taxon>
        <taxon>Pseudomonadati</taxon>
        <taxon>Pseudomonadota</taxon>
        <taxon>Betaproteobacteria</taxon>
        <taxon>Burkholderiales</taxon>
        <taxon>Comamonadaceae</taxon>
        <taxon>Simplicispira</taxon>
    </lineage>
</organism>
<keyword evidence="4 5" id="KW-0975">Bacterial flagellum</keyword>
<evidence type="ECO:0000256" key="4">
    <source>
        <dbReference type="ARBA" id="ARBA00023143"/>
    </source>
</evidence>
<keyword evidence="5" id="KW-0964">Secreted</keyword>
<keyword evidence="9" id="KW-1185">Reference proteome</keyword>
<comment type="subunit">
    <text evidence="2 5">Homopentamer.</text>
</comment>
<dbReference type="RefSeq" id="WP_119014163.1">
    <property type="nucleotide sequence ID" value="NZ_QXNC01000028.1"/>
</dbReference>
<dbReference type="Pfam" id="PF07195">
    <property type="entry name" value="FliD_C"/>
    <property type="match status" value="1"/>
</dbReference>
<dbReference type="PANTHER" id="PTHR30288">
    <property type="entry name" value="FLAGELLAR CAP/ASSEMBLY PROTEIN FLID"/>
    <property type="match status" value="1"/>
</dbReference>
<keyword evidence="8" id="KW-0969">Cilium</keyword>
<dbReference type="Pfam" id="PF02465">
    <property type="entry name" value="FliD_N"/>
    <property type="match status" value="1"/>
</dbReference>
<comment type="function">
    <text evidence="5">Required for morphogenesis and for the elongation of the flagellar filament by facilitating polymerization of the flagellin monomers at the tip of growing filament. Forms a capping structure, which prevents flagellin subunits (transported through the central channel of the flagellum) from leaking out without polymerization at the distal end.</text>
</comment>
<feature type="domain" description="Flagellar hook-associated protein 2 C-terminal" evidence="7">
    <location>
        <begin position="246"/>
        <end position="481"/>
    </location>
</feature>
<dbReference type="GO" id="GO:0007155">
    <property type="term" value="P:cell adhesion"/>
    <property type="evidence" value="ECO:0007669"/>
    <property type="project" value="InterPro"/>
</dbReference>
<evidence type="ECO:0000256" key="1">
    <source>
        <dbReference type="ARBA" id="ARBA00009764"/>
    </source>
</evidence>
<reference evidence="8 9" key="1">
    <citation type="submission" date="2019-03" db="EMBL/GenBank/DDBJ databases">
        <title>Genomic Encyclopedia of Type Strains, Phase IV (KMG-IV): sequencing the most valuable type-strain genomes for metagenomic binning, comparative biology and taxonomic classification.</title>
        <authorList>
            <person name="Goeker M."/>
        </authorList>
    </citation>
    <scope>NUCLEOTIDE SEQUENCE [LARGE SCALE GENOMIC DNA]</scope>
    <source>
        <strain evidence="8 9">DSM 1837</strain>
    </source>
</reference>